<keyword evidence="2" id="KW-1185">Reference proteome</keyword>
<proteinExistence type="predicted"/>
<comment type="caution">
    <text evidence="1">The sequence shown here is derived from an EMBL/GenBank/DDBJ whole genome shotgun (WGS) entry which is preliminary data.</text>
</comment>
<dbReference type="OrthoDB" id="7062302at2"/>
<evidence type="ECO:0000313" key="2">
    <source>
        <dbReference type="Proteomes" id="UP000283458"/>
    </source>
</evidence>
<dbReference type="Pfam" id="PF19879">
    <property type="entry name" value="DUF6352"/>
    <property type="match status" value="1"/>
</dbReference>
<dbReference type="RefSeq" id="WP_119832209.1">
    <property type="nucleotide sequence ID" value="NZ_QYUL01000002.1"/>
</dbReference>
<accession>A0A418VYF7</accession>
<sequence>MSDFWKASGHHLLRRDAAGHWAVTPDFLRAYLLRPEMRPPEDACDAEHTLHAGLLDDPARPVPAPLLDALADDDARDNWRVWLGFRDRLLAAGTLEGCYLGLFREGARGVPGLFIDQLVHAILRGALDETSSGLRARAGELFFREQTVSVADGRVRLADAETVESLSASGGFGSLGRLAVEAGTALRSVDLDILDETNHSAYWGRDERHDTVIDVTFAAAGLDALARVLEIWVARFLGVTVSVQPVQSIQDDRWVWHVGLDGAATGILNDLYNGVPVAQDRLARILALFRLEFADPAAMRPDLAGRPVYLGMAMNEQNRLRLKPQNLLVNLPLAVAG</sequence>
<gene>
    <name evidence="1" type="ORF">D3877_18895</name>
</gene>
<name>A0A418VYF7_9PROT</name>
<dbReference type="AlphaFoldDB" id="A0A418VYF7"/>
<dbReference type="EMBL" id="QYUL01000002">
    <property type="protein sequence ID" value="RJF82130.1"/>
    <property type="molecule type" value="Genomic_DNA"/>
</dbReference>
<protein>
    <submittedName>
        <fullName evidence="1">Uncharacterized protein</fullName>
    </submittedName>
</protein>
<organism evidence="1 2">
    <name type="scientific">Azospirillum cavernae</name>
    <dbReference type="NCBI Taxonomy" id="2320860"/>
    <lineage>
        <taxon>Bacteria</taxon>
        <taxon>Pseudomonadati</taxon>
        <taxon>Pseudomonadota</taxon>
        <taxon>Alphaproteobacteria</taxon>
        <taxon>Rhodospirillales</taxon>
        <taxon>Azospirillaceae</taxon>
        <taxon>Azospirillum</taxon>
    </lineage>
</organism>
<dbReference type="InterPro" id="IPR045932">
    <property type="entry name" value="DUF6352"/>
</dbReference>
<evidence type="ECO:0000313" key="1">
    <source>
        <dbReference type="EMBL" id="RJF82130.1"/>
    </source>
</evidence>
<dbReference type="Proteomes" id="UP000283458">
    <property type="component" value="Unassembled WGS sequence"/>
</dbReference>
<reference evidence="1 2" key="1">
    <citation type="submission" date="2018-09" db="EMBL/GenBank/DDBJ databases">
        <authorList>
            <person name="Zhu H."/>
        </authorList>
    </citation>
    <scope>NUCLEOTIDE SEQUENCE [LARGE SCALE GENOMIC DNA]</scope>
    <source>
        <strain evidence="1 2">K2W22B-5</strain>
    </source>
</reference>